<dbReference type="PANTHER" id="PTHR43821:SF1">
    <property type="entry name" value="NAD(P)H NITROREDUCTASE YDJA-RELATED"/>
    <property type="match status" value="1"/>
</dbReference>
<evidence type="ECO:0000259" key="9">
    <source>
        <dbReference type="Pfam" id="PF00881"/>
    </source>
</evidence>
<comment type="cofactor">
    <cofactor evidence="1 8">
        <name>FMN</name>
        <dbReference type="ChEBI" id="CHEBI:58210"/>
    </cofactor>
</comment>
<keyword evidence="6 8" id="KW-0560">Oxidoreductase</keyword>
<dbReference type="EC" id="1.-.-.-" evidence="8"/>
<evidence type="ECO:0000256" key="1">
    <source>
        <dbReference type="ARBA" id="ARBA00001917"/>
    </source>
</evidence>
<accession>A0ABX7T4V8</accession>
<dbReference type="SUPFAM" id="SSF55469">
    <property type="entry name" value="FMN-dependent nitroreductase-like"/>
    <property type="match status" value="1"/>
</dbReference>
<name>A0ABX7T4V8_9SPHN</name>
<evidence type="ECO:0000313" key="10">
    <source>
        <dbReference type="EMBL" id="QTD56629.1"/>
    </source>
</evidence>
<protein>
    <recommendedName>
        <fullName evidence="8">Putative NAD(P)H nitroreductase</fullName>
        <ecNumber evidence="8">1.-.-.-</ecNumber>
    </recommendedName>
</protein>
<dbReference type="InterPro" id="IPR052530">
    <property type="entry name" value="NAD(P)H_nitroreductase"/>
</dbReference>
<evidence type="ECO:0000256" key="6">
    <source>
        <dbReference type="ARBA" id="ARBA00023002"/>
    </source>
</evidence>
<keyword evidence="7 8" id="KW-0520">NAD</keyword>
<dbReference type="InterPro" id="IPR026021">
    <property type="entry name" value="YdjA-like"/>
</dbReference>
<feature type="domain" description="Nitroreductase" evidence="9">
    <location>
        <begin position="14"/>
        <end position="169"/>
    </location>
</feature>
<evidence type="ECO:0000256" key="7">
    <source>
        <dbReference type="ARBA" id="ARBA00023027"/>
    </source>
</evidence>
<dbReference type="EMBL" id="CP071794">
    <property type="protein sequence ID" value="QTD56629.1"/>
    <property type="molecule type" value="Genomic_DNA"/>
</dbReference>
<evidence type="ECO:0000256" key="5">
    <source>
        <dbReference type="ARBA" id="ARBA00022857"/>
    </source>
</evidence>
<keyword evidence="4 8" id="KW-0288">FMN</keyword>
<keyword evidence="11" id="KW-1185">Reference proteome</keyword>
<sequence length="193" mass="21517">MFNDLSSLDSYLSSRRSGRPRNMIEPGPSDQQIQEIVATALRTPDHGKLAPWRVIRVDGDQRERLATELTGAYKKEKPEAGRLELEALETMARQAPALLVVLFSPVTSTKIPLWEQELSCGAFCMNIIHAIHAENFVGGWITGWPTYNDDVRDLFGKAPERIAGFIFAGTADGELAERPRPDLANILSKWKAE</sequence>
<reference evidence="10 11" key="1">
    <citation type="submission" date="2021-03" db="EMBL/GenBank/DDBJ databases">
        <title>Complete genome of Parasphingorhabdus_sp.JHSY0214.</title>
        <authorList>
            <person name="Yoo J.H."/>
            <person name="Bae J.W."/>
        </authorList>
    </citation>
    <scope>NUCLEOTIDE SEQUENCE [LARGE SCALE GENOMIC DNA]</scope>
    <source>
        <strain evidence="10 11">JHSY0214</strain>
    </source>
</reference>
<dbReference type="PANTHER" id="PTHR43821">
    <property type="entry name" value="NAD(P)H NITROREDUCTASE YDJA-RELATED"/>
    <property type="match status" value="1"/>
</dbReference>
<dbReference type="InterPro" id="IPR029479">
    <property type="entry name" value="Nitroreductase"/>
</dbReference>
<organism evidence="10 11">
    <name type="scientific">Parasphingorhabdus cellanae</name>
    <dbReference type="NCBI Taxonomy" id="2806553"/>
    <lineage>
        <taxon>Bacteria</taxon>
        <taxon>Pseudomonadati</taxon>
        <taxon>Pseudomonadota</taxon>
        <taxon>Alphaproteobacteria</taxon>
        <taxon>Sphingomonadales</taxon>
        <taxon>Sphingomonadaceae</taxon>
        <taxon>Parasphingorhabdus</taxon>
    </lineage>
</organism>
<gene>
    <name evidence="10" type="ORF">J4G78_03290</name>
</gene>
<dbReference type="RefSeq" id="WP_207988457.1">
    <property type="nucleotide sequence ID" value="NZ_CP071794.1"/>
</dbReference>
<evidence type="ECO:0000256" key="2">
    <source>
        <dbReference type="ARBA" id="ARBA00007118"/>
    </source>
</evidence>
<keyword evidence="5 8" id="KW-0521">NADP</keyword>
<comment type="similarity">
    <text evidence="2 8">Belongs to the nitroreductase family.</text>
</comment>
<evidence type="ECO:0000256" key="8">
    <source>
        <dbReference type="PIRNR" id="PIRNR000232"/>
    </source>
</evidence>
<dbReference type="Proteomes" id="UP000663923">
    <property type="component" value="Chromosome"/>
</dbReference>
<dbReference type="CDD" id="cd02135">
    <property type="entry name" value="YdjA-like"/>
    <property type="match status" value="1"/>
</dbReference>
<dbReference type="PIRSF" id="PIRSF000232">
    <property type="entry name" value="YdjA"/>
    <property type="match status" value="1"/>
</dbReference>
<dbReference type="Gene3D" id="3.40.109.10">
    <property type="entry name" value="NADH Oxidase"/>
    <property type="match status" value="1"/>
</dbReference>
<evidence type="ECO:0000256" key="4">
    <source>
        <dbReference type="ARBA" id="ARBA00022643"/>
    </source>
</evidence>
<keyword evidence="3 8" id="KW-0285">Flavoprotein</keyword>
<dbReference type="InterPro" id="IPR000415">
    <property type="entry name" value="Nitroreductase-like"/>
</dbReference>
<evidence type="ECO:0000313" key="11">
    <source>
        <dbReference type="Proteomes" id="UP000663923"/>
    </source>
</evidence>
<evidence type="ECO:0000256" key="3">
    <source>
        <dbReference type="ARBA" id="ARBA00022630"/>
    </source>
</evidence>
<proteinExistence type="inferred from homology"/>
<dbReference type="Pfam" id="PF00881">
    <property type="entry name" value="Nitroreductase"/>
    <property type="match status" value="1"/>
</dbReference>